<dbReference type="PANTHER" id="PTHR23257">
    <property type="entry name" value="SERINE-THREONINE PROTEIN KINASE"/>
    <property type="match status" value="1"/>
</dbReference>
<proteinExistence type="predicted"/>
<name>A0A8T0J1T0_CERPU</name>
<organism evidence="2 3">
    <name type="scientific">Ceratodon purpureus</name>
    <name type="common">Fire moss</name>
    <name type="synonym">Dicranum purpureum</name>
    <dbReference type="NCBI Taxonomy" id="3225"/>
    <lineage>
        <taxon>Eukaryota</taxon>
        <taxon>Viridiplantae</taxon>
        <taxon>Streptophyta</taxon>
        <taxon>Embryophyta</taxon>
        <taxon>Bryophyta</taxon>
        <taxon>Bryophytina</taxon>
        <taxon>Bryopsida</taxon>
        <taxon>Dicranidae</taxon>
        <taxon>Pseudoditrichales</taxon>
        <taxon>Ditrichaceae</taxon>
        <taxon>Ceratodon</taxon>
    </lineage>
</organism>
<dbReference type="PROSITE" id="PS50011">
    <property type="entry name" value="PROTEIN_KINASE_DOM"/>
    <property type="match status" value="1"/>
</dbReference>
<dbReference type="Proteomes" id="UP000822688">
    <property type="component" value="Chromosome 2"/>
</dbReference>
<keyword evidence="3" id="KW-1185">Reference proteome</keyword>
<evidence type="ECO:0000259" key="1">
    <source>
        <dbReference type="PROSITE" id="PS50011"/>
    </source>
</evidence>
<sequence>MASDVYSYGMTCYEILTGKLPFDGQSRYDYMDAVIGGKRPEVPEYVEEWKHRLLSDCWEHDPAKRPSFGEIVNLIFSNSLRIRELVDDRSYKVEGMDWIKLEGL</sequence>
<gene>
    <name evidence="2" type="ORF">KC19_2G259600</name>
</gene>
<evidence type="ECO:0000313" key="2">
    <source>
        <dbReference type="EMBL" id="KAG0588653.1"/>
    </source>
</evidence>
<dbReference type="InterPro" id="IPR050167">
    <property type="entry name" value="Ser_Thr_protein_kinase"/>
</dbReference>
<dbReference type="Gene3D" id="1.10.510.10">
    <property type="entry name" value="Transferase(Phosphotransferase) domain 1"/>
    <property type="match status" value="1"/>
</dbReference>
<dbReference type="PANTHER" id="PTHR23257:SF969">
    <property type="entry name" value="INTEGRIN-LINKED PROTEIN KINASE"/>
    <property type="match status" value="1"/>
</dbReference>
<protein>
    <recommendedName>
        <fullName evidence="1">Protein kinase domain-containing protein</fullName>
    </recommendedName>
</protein>
<dbReference type="InterPro" id="IPR000719">
    <property type="entry name" value="Prot_kinase_dom"/>
</dbReference>
<dbReference type="AlphaFoldDB" id="A0A8T0J1T0"/>
<dbReference type="SUPFAM" id="SSF56112">
    <property type="entry name" value="Protein kinase-like (PK-like)"/>
    <property type="match status" value="1"/>
</dbReference>
<accession>A0A8T0J1T0</accession>
<feature type="domain" description="Protein kinase" evidence="1">
    <location>
        <begin position="1"/>
        <end position="77"/>
    </location>
</feature>
<comment type="caution">
    <text evidence="2">The sequence shown here is derived from an EMBL/GenBank/DDBJ whole genome shotgun (WGS) entry which is preliminary data.</text>
</comment>
<evidence type="ECO:0000313" key="3">
    <source>
        <dbReference type="Proteomes" id="UP000822688"/>
    </source>
</evidence>
<dbReference type="GO" id="GO:0005524">
    <property type="term" value="F:ATP binding"/>
    <property type="evidence" value="ECO:0007669"/>
    <property type="project" value="InterPro"/>
</dbReference>
<dbReference type="GO" id="GO:0005737">
    <property type="term" value="C:cytoplasm"/>
    <property type="evidence" value="ECO:0007669"/>
    <property type="project" value="TreeGrafter"/>
</dbReference>
<dbReference type="GO" id="GO:0004672">
    <property type="term" value="F:protein kinase activity"/>
    <property type="evidence" value="ECO:0007669"/>
    <property type="project" value="InterPro"/>
</dbReference>
<dbReference type="EMBL" id="CM026422">
    <property type="protein sequence ID" value="KAG0588653.1"/>
    <property type="molecule type" value="Genomic_DNA"/>
</dbReference>
<dbReference type="Pfam" id="PF07714">
    <property type="entry name" value="PK_Tyr_Ser-Thr"/>
    <property type="match status" value="1"/>
</dbReference>
<dbReference type="InterPro" id="IPR001245">
    <property type="entry name" value="Ser-Thr/Tyr_kinase_cat_dom"/>
</dbReference>
<dbReference type="InterPro" id="IPR011009">
    <property type="entry name" value="Kinase-like_dom_sf"/>
</dbReference>
<reference evidence="2" key="1">
    <citation type="submission" date="2020-06" db="EMBL/GenBank/DDBJ databases">
        <title>WGS assembly of Ceratodon purpureus strain R40.</title>
        <authorList>
            <person name="Carey S.B."/>
            <person name="Jenkins J."/>
            <person name="Shu S."/>
            <person name="Lovell J.T."/>
            <person name="Sreedasyam A."/>
            <person name="Maumus F."/>
            <person name="Tiley G.P."/>
            <person name="Fernandez-Pozo N."/>
            <person name="Barry K."/>
            <person name="Chen C."/>
            <person name="Wang M."/>
            <person name="Lipzen A."/>
            <person name="Daum C."/>
            <person name="Saski C.A."/>
            <person name="Payton A.C."/>
            <person name="Mcbreen J.C."/>
            <person name="Conrad R.E."/>
            <person name="Kollar L.M."/>
            <person name="Olsson S."/>
            <person name="Huttunen S."/>
            <person name="Landis J.B."/>
            <person name="Wickett N.J."/>
            <person name="Johnson M.G."/>
            <person name="Rensing S.A."/>
            <person name="Grimwood J."/>
            <person name="Schmutz J."/>
            <person name="Mcdaniel S.F."/>
        </authorList>
    </citation>
    <scope>NUCLEOTIDE SEQUENCE</scope>
    <source>
        <strain evidence="2">R40</strain>
    </source>
</reference>
<dbReference type="GO" id="GO:0007165">
    <property type="term" value="P:signal transduction"/>
    <property type="evidence" value="ECO:0007669"/>
    <property type="project" value="TreeGrafter"/>
</dbReference>